<dbReference type="EMBL" id="AE010299">
    <property type="protein sequence ID" value="AAM06718.1"/>
    <property type="molecule type" value="Genomic_DNA"/>
</dbReference>
<reference evidence="2 3" key="1">
    <citation type="journal article" date="2002" name="Genome Res.">
        <title>The genome of Methanosarcina acetivorans reveals extensive metabolic and physiological diversity.</title>
        <authorList>
            <person name="Galagan J.E."/>
            <person name="Nusbaum C."/>
            <person name="Roy A."/>
            <person name="Endrizzi M.G."/>
            <person name="Macdonald P."/>
            <person name="FitzHugh W."/>
            <person name="Calvo S."/>
            <person name="Engels R."/>
            <person name="Smirnov S."/>
            <person name="Atnoor D."/>
            <person name="Brown A."/>
            <person name="Allen N."/>
            <person name="Naylor J."/>
            <person name="Stange-Thomann N."/>
            <person name="DeArellano K."/>
            <person name="Johnson R."/>
            <person name="Linton L."/>
            <person name="McEwan P."/>
            <person name="McKernan K."/>
            <person name="Talamas J."/>
            <person name="Tirrell A."/>
            <person name="Ye W."/>
            <person name="Zimmer A."/>
            <person name="Barber R.D."/>
            <person name="Cann I."/>
            <person name="Graham D.E."/>
            <person name="Grahame D.A."/>
            <person name="Guss A."/>
            <person name="Hedderich R."/>
            <person name="Ingram-Smith C."/>
            <person name="Kuettner C.H."/>
            <person name="Krzycki J.A."/>
            <person name="Leigh J.A."/>
            <person name="Li W."/>
            <person name="Liu J."/>
            <person name="Mukhopadhyay B."/>
            <person name="Reeve J.N."/>
            <person name="Smith K."/>
            <person name="Springer T.A."/>
            <person name="Umayam L.A."/>
            <person name="White O."/>
            <person name="White R.H."/>
            <person name="de Macario E.C."/>
            <person name="Ferry J.G."/>
            <person name="Jarrell K.F."/>
            <person name="Jing H."/>
            <person name="Macario A.J.L."/>
            <person name="Paulsen I."/>
            <person name="Pritchett M."/>
            <person name="Sowers K.R."/>
            <person name="Swanson R.V."/>
            <person name="Zinder S.H."/>
            <person name="Lander E."/>
            <person name="Metcalf W.W."/>
            <person name="Birren B."/>
        </authorList>
    </citation>
    <scope>NUCLEOTIDE SEQUENCE [LARGE SCALE GENOMIC DNA]</scope>
    <source>
        <strain evidence="3">ATCC 35395 / DSM 2834 / JCM 12185 / C2A</strain>
    </source>
</reference>
<protein>
    <submittedName>
        <fullName evidence="2">Uncharacterized protein</fullName>
    </submittedName>
</protein>
<keyword evidence="1" id="KW-1133">Transmembrane helix</keyword>
<dbReference type="AlphaFoldDB" id="Q8TKQ0"/>
<dbReference type="HOGENOM" id="CLU_896060_0_0_2"/>
<organism evidence="2 3">
    <name type="scientific">Methanosarcina acetivorans (strain ATCC 35395 / DSM 2834 / JCM 12185 / C2A)</name>
    <dbReference type="NCBI Taxonomy" id="188937"/>
    <lineage>
        <taxon>Archaea</taxon>
        <taxon>Methanobacteriati</taxon>
        <taxon>Methanobacteriota</taxon>
        <taxon>Stenosarchaea group</taxon>
        <taxon>Methanomicrobia</taxon>
        <taxon>Methanosarcinales</taxon>
        <taxon>Methanosarcinaceae</taxon>
        <taxon>Methanosarcina</taxon>
    </lineage>
</organism>
<keyword evidence="1" id="KW-0812">Transmembrane</keyword>
<sequence length="316" mass="35431">MMTDRKIIAGIIILAMILIGGMATYLSGSTADDKHEKETIGTETIGTETIDAEANDAEANDAETNDAETNDKVTFLVEDEDGFYFWVDGRGTTLLDAWENAADNYNIPWKQALGDNASWGDIDFMYDLGPILIEEVDFQWWPYWAWWMPYTWRDAGNEWASDSMMYTNSSERKFCSIFFGNNSEYNHGPTVNPDRVVVWDQSSDGVRILLQSPRGVYFWTNGKGTTVYDAWSDAAKSYDISWSKKSDYDGIDSIFGIKGSDQSYWKLYLGNAGGNWTDFSGQAQDNLSAYNVDDYDCMALVYGNGDNGPAVDPPAI</sequence>
<dbReference type="EnsemblBacteria" id="AAM06718">
    <property type="protein sequence ID" value="AAM06718"/>
    <property type="gene ID" value="MA_3349"/>
</dbReference>
<dbReference type="KEGG" id="mac:MA_3349"/>
<gene>
    <name evidence="2" type="ordered locus">MA_3349</name>
</gene>
<keyword evidence="1" id="KW-0472">Membrane</keyword>
<dbReference type="Proteomes" id="UP000002487">
    <property type="component" value="Chromosome"/>
</dbReference>
<dbReference type="InParanoid" id="Q8TKQ0"/>
<evidence type="ECO:0000313" key="3">
    <source>
        <dbReference type="Proteomes" id="UP000002487"/>
    </source>
</evidence>
<keyword evidence="3" id="KW-1185">Reference proteome</keyword>
<evidence type="ECO:0000256" key="1">
    <source>
        <dbReference type="SAM" id="Phobius"/>
    </source>
</evidence>
<name>Q8TKQ0_METAC</name>
<feature type="transmembrane region" description="Helical" evidence="1">
    <location>
        <begin position="7"/>
        <end position="26"/>
    </location>
</feature>
<proteinExistence type="predicted"/>
<evidence type="ECO:0000313" key="2">
    <source>
        <dbReference type="EMBL" id="AAM06718.1"/>
    </source>
</evidence>
<accession>Q8TKQ0</accession>